<evidence type="ECO:0000256" key="5">
    <source>
        <dbReference type="ARBA" id="ARBA00022825"/>
    </source>
</evidence>
<evidence type="ECO:0000256" key="7">
    <source>
        <dbReference type="SAM" id="SignalP"/>
    </source>
</evidence>
<protein>
    <submittedName>
        <fullName evidence="10">LD-carboxypeptidase</fullName>
    </submittedName>
</protein>
<dbReference type="SUPFAM" id="SSF52317">
    <property type="entry name" value="Class I glutamine amidotransferase-like"/>
    <property type="match status" value="1"/>
</dbReference>
<dbReference type="Proteomes" id="UP000284120">
    <property type="component" value="Unassembled WGS sequence"/>
</dbReference>
<evidence type="ECO:0000313" key="11">
    <source>
        <dbReference type="Proteomes" id="UP000284120"/>
    </source>
</evidence>
<dbReference type="GO" id="GO:0004180">
    <property type="term" value="F:carboxypeptidase activity"/>
    <property type="evidence" value="ECO:0007669"/>
    <property type="project" value="UniProtKB-KW"/>
</dbReference>
<dbReference type="Pfam" id="PF17676">
    <property type="entry name" value="Peptidase_S66C"/>
    <property type="match status" value="1"/>
</dbReference>
<reference evidence="10 11" key="1">
    <citation type="submission" date="2018-06" db="EMBL/GenBank/DDBJ databases">
        <title>Pedobacter endophyticus sp. nov., an endophytic bacterium isolated from a leaf of Triticum aestivum.</title>
        <authorList>
            <person name="Zhang L."/>
        </authorList>
    </citation>
    <scope>NUCLEOTIDE SEQUENCE [LARGE SCALE GENOMIC DNA]</scope>
    <source>
        <strain evidence="10 11">CM134L-2</strain>
    </source>
</reference>
<dbReference type="InterPro" id="IPR029062">
    <property type="entry name" value="Class_I_gatase-like"/>
</dbReference>
<gene>
    <name evidence="10" type="ORF">DPV69_03775</name>
</gene>
<keyword evidence="3" id="KW-0645">Protease</keyword>
<evidence type="ECO:0000259" key="9">
    <source>
        <dbReference type="Pfam" id="PF17676"/>
    </source>
</evidence>
<dbReference type="Pfam" id="PF02016">
    <property type="entry name" value="Peptidase_S66"/>
    <property type="match status" value="1"/>
</dbReference>
<feature type="domain" description="LD-carboxypeptidase N-terminal" evidence="8">
    <location>
        <begin position="48"/>
        <end position="163"/>
    </location>
</feature>
<dbReference type="Gene3D" id="3.50.30.60">
    <property type="entry name" value="LD-carboxypeptidase A C-terminal domain-like"/>
    <property type="match status" value="1"/>
</dbReference>
<evidence type="ECO:0000256" key="4">
    <source>
        <dbReference type="ARBA" id="ARBA00022801"/>
    </source>
</evidence>
<sequence length="344" mass="38317">MNRKLFLSSLLPASAMLYAFKGNAATTKLSNEAVKHKKPPYLKQGDIIGITCPAGFITYDEIAPAIQQMESWGFKVAIGKTVGARDFTFGGTDEERLADLQQMLDDTSIKAIMCARGGYGAVRIVDQLNFSIFKISPKWLIGFSDITILHCHLNSNYRFASIHSKMCNSFPTDWTKAEPIQIDTIKSIEKALKGEELMTYEASYQTNNRLGEAEGELIGGNLRCIENLTGSASEIKTDGKILFVEDVGEYLYSIDRMFFNLKRSGKLNKLKGLVVGGFRVKKDDEGDGFGKTLEQIVLEKVKEFNYPVCFDFPVGHQKANYALKCGIKHRLSVTEQTTTLKELA</sequence>
<feature type="active site" description="Charge relay system" evidence="6">
    <location>
        <position position="245"/>
    </location>
</feature>
<feature type="active site" description="Charge relay system" evidence="6">
    <location>
        <position position="316"/>
    </location>
</feature>
<dbReference type="EMBL" id="SAYW01000001">
    <property type="protein sequence ID" value="RWU11058.1"/>
    <property type="molecule type" value="Genomic_DNA"/>
</dbReference>
<evidence type="ECO:0000256" key="3">
    <source>
        <dbReference type="ARBA" id="ARBA00022670"/>
    </source>
</evidence>
<dbReference type="PIRSF" id="PIRSF028757">
    <property type="entry name" value="LD-carboxypeptidase"/>
    <property type="match status" value="1"/>
</dbReference>
<evidence type="ECO:0000256" key="6">
    <source>
        <dbReference type="PIRSR" id="PIRSR028757-1"/>
    </source>
</evidence>
<name>A0A3S4RU93_9SPHI</name>
<feature type="signal peptide" evidence="7">
    <location>
        <begin position="1"/>
        <end position="24"/>
    </location>
</feature>
<dbReference type="SUPFAM" id="SSF141986">
    <property type="entry name" value="LD-carboxypeptidase A C-terminal domain-like"/>
    <property type="match status" value="1"/>
</dbReference>
<evidence type="ECO:0000313" key="10">
    <source>
        <dbReference type="EMBL" id="RWU11058.1"/>
    </source>
</evidence>
<dbReference type="OrthoDB" id="9807329at2"/>
<dbReference type="GO" id="GO:0008236">
    <property type="term" value="F:serine-type peptidase activity"/>
    <property type="evidence" value="ECO:0007669"/>
    <property type="project" value="UniProtKB-KW"/>
</dbReference>
<dbReference type="Gene3D" id="3.40.50.10740">
    <property type="entry name" value="Class I glutamine amidotransferase-like"/>
    <property type="match status" value="1"/>
</dbReference>
<dbReference type="PANTHER" id="PTHR30237">
    <property type="entry name" value="MURAMOYLTETRAPEPTIDE CARBOXYPEPTIDASE"/>
    <property type="match status" value="1"/>
</dbReference>
<keyword evidence="5" id="KW-0720">Serine protease</keyword>
<comment type="caution">
    <text evidence="10">The sequence shown here is derived from an EMBL/GenBank/DDBJ whole genome shotgun (WGS) entry which is preliminary data.</text>
</comment>
<dbReference type="GO" id="GO:0006508">
    <property type="term" value="P:proteolysis"/>
    <property type="evidence" value="ECO:0007669"/>
    <property type="project" value="UniProtKB-KW"/>
</dbReference>
<dbReference type="InterPro" id="IPR027461">
    <property type="entry name" value="Carboxypeptidase_A_C_sf"/>
</dbReference>
<evidence type="ECO:0000256" key="2">
    <source>
        <dbReference type="ARBA" id="ARBA00022645"/>
    </source>
</evidence>
<keyword evidence="11" id="KW-1185">Reference proteome</keyword>
<dbReference type="CDD" id="cd07025">
    <property type="entry name" value="Peptidase_S66"/>
    <property type="match status" value="1"/>
</dbReference>
<feature type="active site" description="Nucleophile" evidence="6">
    <location>
        <position position="144"/>
    </location>
</feature>
<evidence type="ECO:0000256" key="1">
    <source>
        <dbReference type="ARBA" id="ARBA00010233"/>
    </source>
</evidence>
<feature type="chain" id="PRO_5018616662" evidence="7">
    <location>
        <begin position="25"/>
        <end position="344"/>
    </location>
</feature>
<dbReference type="InterPro" id="IPR027478">
    <property type="entry name" value="LdcA_N"/>
</dbReference>
<proteinExistence type="inferred from homology"/>
<keyword evidence="2 10" id="KW-0121">Carboxypeptidase</keyword>
<dbReference type="InterPro" id="IPR040921">
    <property type="entry name" value="Peptidase_S66C"/>
</dbReference>
<dbReference type="InterPro" id="IPR003507">
    <property type="entry name" value="S66_fam"/>
</dbReference>
<keyword evidence="4" id="KW-0378">Hydrolase</keyword>
<dbReference type="PANTHER" id="PTHR30237:SF2">
    <property type="entry name" value="MUREIN TETRAPEPTIDE CARBOXYPEPTIDASE"/>
    <property type="match status" value="1"/>
</dbReference>
<dbReference type="AlphaFoldDB" id="A0A3S4RU93"/>
<keyword evidence="7" id="KW-0732">Signal</keyword>
<organism evidence="10 11">
    <name type="scientific">Pedobacter chitinilyticus</name>
    <dbReference type="NCBI Taxonomy" id="2233776"/>
    <lineage>
        <taxon>Bacteria</taxon>
        <taxon>Pseudomonadati</taxon>
        <taxon>Bacteroidota</taxon>
        <taxon>Sphingobacteriia</taxon>
        <taxon>Sphingobacteriales</taxon>
        <taxon>Sphingobacteriaceae</taxon>
        <taxon>Pedobacter</taxon>
    </lineage>
</organism>
<dbReference type="InterPro" id="IPR040449">
    <property type="entry name" value="Peptidase_S66_N"/>
</dbReference>
<comment type="similarity">
    <text evidence="1">Belongs to the peptidase S66 family.</text>
</comment>
<evidence type="ECO:0000259" key="8">
    <source>
        <dbReference type="Pfam" id="PF02016"/>
    </source>
</evidence>
<feature type="domain" description="LD-carboxypeptidase C-terminal" evidence="9">
    <location>
        <begin position="214"/>
        <end position="331"/>
    </location>
</feature>
<accession>A0A3S4RU93</accession>